<dbReference type="Proteomes" id="UP000691718">
    <property type="component" value="Unassembled WGS sequence"/>
</dbReference>
<proteinExistence type="predicted"/>
<comment type="caution">
    <text evidence="1">The sequence shown here is derived from an EMBL/GenBank/DDBJ whole genome shotgun (WGS) entry which is preliminary data.</text>
</comment>
<sequence>MEVKLFNITDDNLRRGLKIELGKVPDNIFMKDPTPYSNLYQKYRWKQIERNLQVKNAEVVDVLNVNTIIKTHEHINNTTNTIQSKVSIFETIENTISSFWSEEGLPEDEIFFDIDYNFNGRAVSYHNRWRKDNLQNASQSFGVSKDGFINIQSGQRVTTRLKGTKTILLIKINYVASLVGNLVVNYAHVYGKYHFWAPNVNDIMKAAGIINEIITTELIEVRCYNDPVLEIFDSSTEKPMRIVTPPTPFHVRPKSRYSNKVKKAHPK</sequence>
<evidence type="ECO:0000313" key="2">
    <source>
        <dbReference type="Proteomes" id="UP000691718"/>
    </source>
</evidence>
<evidence type="ECO:0000313" key="1">
    <source>
        <dbReference type="EMBL" id="CAG5057682.1"/>
    </source>
</evidence>
<dbReference type="EMBL" id="CAJQZP010001635">
    <property type="protein sequence ID" value="CAG5057682.1"/>
    <property type="molecule type" value="Genomic_DNA"/>
</dbReference>
<accession>A0A8S3Y9M7</accession>
<organism evidence="1 2">
    <name type="scientific">Parnassius apollo</name>
    <name type="common">Apollo butterfly</name>
    <name type="synonym">Papilio apollo</name>
    <dbReference type="NCBI Taxonomy" id="110799"/>
    <lineage>
        <taxon>Eukaryota</taxon>
        <taxon>Metazoa</taxon>
        <taxon>Ecdysozoa</taxon>
        <taxon>Arthropoda</taxon>
        <taxon>Hexapoda</taxon>
        <taxon>Insecta</taxon>
        <taxon>Pterygota</taxon>
        <taxon>Neoptera</taxon>
        <taxon>Endopterygota</taxon>
        <taxon>Lepidoptera</taxon>
        <taxon>Glossata</taxon>
        <taxon>Ditrysia</taxon>
        <taxon>Papilionoidea</taxon>
        <taxon>Papilionidae</taxon>
        <taxon>Parnassiinae</taxon>
        <taxon>Parnassini</taxon>
        <taxon>Parnassius</taxon>
        <taxon>Parnassius</taxon>
    </lineage>
</organism>
<name>A0A8S3Y9M7_PARAO</name>
<reference evidence="1" key="1">
    <citation type="submission" date="2021-04" db="EMBL/GenBank/DDBJ databases">
        <authorList>
            <person name="Tunstrom K."/>
        </authorList>
    </citation>
    <scope>NUCLEOTIDE SEQUENCE</scope>
</reference>
<dbReference type="CDD" id="cd20235">
    <property type="entry name" value="PFM_spherulin-2a-like"/>
    <property type="match status" value="1"/>
</dbReference>
<gene>
    <name evidence="1" type="ORF">PAPOLLO_LOCUS27300</name>
</gene>
<keyword evidence="2" id="KW-1185">Reference proteome</keyword>
<protein>
    <submittedName>
        <fullName evidence="1">(apollo) hypothetical protein</fullName>
    </submittedName>
</protein>
<dbReference type="AlphaFoldDB" id="A0A8S3Y9M7"/>
<dbReference type="OrthoDB" id="7405779at2759"/>